<protein>
    <recommendedName>
        <fullName evidence="3">DUF8128 domain-containing protein</fullName>
    </recommendedName>
</protein>
<proteinExistence type="predicted"/>
<keyword evidence="2" id="KW-0472">Membrane</keyword>
<name>A0A2M7XF82_9BACT</name>
<organism evidence="4 5">
    <name type="scientific">Candidatus Uhrbacteria bacterium CG_4_9_14_3_um_filter_50_9</name>
    <dbReference type="NCBI Taxonomy" id="1975035"/>
    <lineage>
        <taxon>Bacteria</taxon>
        <taxon>Candidatus Uhriibacteriota</taxon>
    </lineage>
</organism>
<reference evidence="5" key="1">
    <citation type="submission" date="2017-09" db="EMBL/GenBank/DDBJ databases">
        <title>Depth-based differentiation of microbial function through sediment-hosted aquifers and enrichment of novel symbionts in the deep terrestrial subsurface.</title>
        <authorList>
            <person name="Probst A.J."/>
            <person name="Ladd B."/>
            <person name="Jarett J.K."/>
            <person name="Geller-Mcgrath D.E."/>
            <person name="Sieber C.M.K."/>
            <person name="Emerson J.B."/>
            <person name="Anantharaman K."/>
            <person name="Thomas B.C."/>
            <person name="Malmstrom R."/>
            <person name="Stieglmeier M."/>
            <person name="Klingl A."/>
            <person name="Woyke T."/>
            <person name="Ryan C.M."/>
            <person name="Banfield J.F."/>
        </authorList>
    </citation>
    <scope>NUCLEOTIDE SEQUENCE [LARGE SCALE GENOMIC DNA]</scope>
</reference>
<keyword evidence="2" id="KW-0812">Transmembrane</keyword>
<evidence type="ECO:0000256" key="2">
    <source>
        <dbReference type="SAM" id="Phobius"/>
    </source>
</evidence>
<dbReference type="Proteomes" id="UP000229385">
    <property type="component" value="Unassembled WGS sequence"/>
</dbReference>
<gene>
    <name evidence="4" type="ORF">CO174_00065</name>
</gene>
<dbReference type="Pfam" id="PF26449">
    <property type="entry name" value="DUF8128"/>
    <property type="match status" value="1"/>
</dbReference>
<keyword evidence="2" id="KW-1133">Transmembrane helix</keyword>
<dbReference type="AlphaFoldDB" id="A0A2M7XF82"/>
<feature type="region of interest" description="Disordered" evidence="1">
    <location>
        <begin position="516"/>
        <end position="571"/>
    </location>
</feature>
<evidence type="ECO:0000313" key="5">
    <source>
        <dbReference type="Proteomes" id="UP000229385"/>
    </source>
</evidence>
<comment type="caution">
    <text evidence="4">The sequence shown here is derived from an EMBL/GenBank/DDBJ whole genome shotgun (WGS) entry which is preliminary data.</text>
</comment>
<dbReference type="InterPro" id="IPR058441">
    <property type="entry name" value="DUF8128"/>
</dbReference>
<feature type="transmembrane region" description="Helical" evidence="2">
    <location>
        <begin position="31"/>
        <end position="53"/>
    </location>
</feature>
<evidence type="ECO:0000259" key="3">
    <source>
        <dbReference type="Pfam" id="PF26449"/>
    </source>
</evidence>
<sequence>MLSLLAIPIVGEATQATSRATSYFSQPIDAILFDILVWFGWIPIIWVIIWGLVEVWLNYKRGEYSSHLKFVLLGIDVPAITEQTPKALENLFATLYSAKSTITWKEKWIYGKLHPVFSFEIISTQGYISFLIRTQTRFRDVVEAGIYAHYPEAEIAEVEDYAQEIPSEFPNDTHEMWGAELILDNHFMHPIRTYIDFEDRMTQEIKDPLGYTLEQLAKMKPGEHFWIQILIQPSSNDWQKEGVKRAKEIWGGAPPAKKSMITSAAESALSWPSGLLAELAGVDLSGLLFGEGGAAEEDQWKAFKITLPEKEEAERVLLKSSKVGFGAKIRILYSAKKNAFVKVERTAMVKGILNQYAHLNSNKFTLYLPQVPKDDYFWMRWSYTKRQRTLMKGYKNRSWGIGATPMWLNAEELATLWHFPAIGIKAPLVRKAEAKRAEPPVGLPITDLENTLPGYDPISLGRMDRDFPAGLPGAMAVSDAPTSPPPIGLPTGLELEEPLYEAMPHPLAPTGIEREGEVLETQTIRDSESSPVSEEPDPYLEPEVLPQVTAPTQAPEPDQESPRGVPPNLPI</sequence>
<evidence type="ECO:0000256" key="1">
    <source>
        <dbReference type="SAM" id="MobiDB-lite"/>
    </source>
</evidence>
<feature type="compositionally biased region" description="Basic and acidic residues" evidence="1">
    <location>
        <begin position="516"/>
        <end position="528"/>
    </location>
</feature>
<evidence type="ECO:0000313" key="4">
    <source>
        <dbReference type="EMBL" id="PJA46396.1"/>
    </source>
</evidence>
<accession>A0A2M7XF82</accession>
<feature type="domain" description="DUF8128" evidence="3">
    <location>
        <begin position="83"/>
        <end position="427"/>
    </location>
</feature>
<dbReference type="EMBL" id="PFWU01000001">
    <property type="protein sequence ID" value="PJA46396.1"/>
    <property type="molecule type" value="Genomic_DNA"/>
</dbReference>